<reference evidence="2 3" key="1">
    <citation type="submission" date="2021-03" db="EMBL/GenBank/DDBJ databases">
        <title>Sequencing the genomes of 1000 actinobacteria strains.</title>
        <authorList>
            <person name="Klenk H.-P."/>
        </authorList>
    </citation>
    <scope>NUCLEOTIDE SEQUENCE [LARGE SCALE GENOMIC DNA]</scope>
    <source>
        <strain evidence="2 3">DSM 15797</strain>
    </source>
</reference>
<dbReference type="RefSeq" id="WP_209996718.1">
    <property type="nucleotide sequence ID" value="NZ_BAAAJY010000003.1"/>
</dbReference>
<proteinExistence type="predicted"/>
<sequence length="289" mass="32099">MTSWHREHLAESQSALLDTWLPDAQLGADLSWGLALTTVLDVSAGAGRFIVKAGSGDNHHVSREIAAHRTATGVLADTGHASRMVHCDNEANILVTTYLPGQLVQGTSAEADPDTYLQAGRLLGRFHRQHVRIDDAVDARATCKALAWLDGEHRIDHGTATLLRETLRSHLPVSVPVVPTHGDWQPRNWLFNANDQNRPGTVRIIDFGRFEHRPAMSDFCRLAAQQWQDNPELEAAFFDGYGADPRDRELWRIIQIREAIGTAAWAYKIGDETFERQGHRMIAAALALP</sequence>
<gene>
    <name evidence="2" type="ORF">JOF47_001301</name>
</gene>
<organism evidence="2 3">
    <name type="scientific">Paeniglutamicibacter kerguelensis</name>
    <dbReference type="NCBI Taxonomy" id="254788"/>
    <lineage>
        <taxon>Bacteria</taxon>
        <taxon>Bacillati</taxon>
        <taxon>Actinomycetota</taxon>
        <taxon>Actinomycetes</taxon>
        <taxon>Micrococcales</taxon>
        <taxon>Micrococcaceae</taxon>
        <taxon>Paeniglutamicibacter</taxon>
    </lineage>
</organism>
<comment type="caution">
    <text evidence="2">The sequence shown here is derived from an EMBL/GenBank/DDBJ whole genome shotgun (WGS) entry which is preliminary data.</text>
</comment>
<dbReference type="InterPro" id="IPR011009">
    <property type="entry name" value="Kinase-like_dom_sf"/>
</dbReference>
<accession>A0ABS4XBE8</accession>
<dbReference type="Pfam" id="PF01636">
    <property type="entry name" value="APH"/>
    <property type="match status" value="1"/>
</dbReference>
<evidence type="ECO:0000259" key="1">
    <source>
        <dbReference type="Pfam" id="PF01636"/>
    </source>
</evidence>
<dbReference type="EMBL" id="JAGIOF010000001">
    <property type="protein sequence ID" value="MBP2385790.1"/>
    <property type="molecule type" value="Genomic_DNA"/>
</dbReference>
<evidence type="ECO:0000313" key="3">
    <source>
        <dbReference type="Proteomes" id="UP001296993"/>
    </source>
</evidence>
<name>A0ABS4XBE8_9MICC</name>
<feature type="domain" description="Aminoglycoside phosphotransferase" evidence="1">
    <location>
        <begin position="38"/>
        <end position="250"/>
    </location>
</feature>
<dbReference type="SUPFAM" id="SSF56112">
    <property type="entry name" value="Protein kinase-like (PK-like)"/>
    <property type="match status" value="1"/>
</dbReference>
<dbReference type="Proteomes" id="UP001296993">
    <property type="component" value="Unassembled WGS sequence"/>
</dbReference>
<evidence type="ECO:0000313" key="2">
    <source>
        <dbReference type="EMBL" id="MBP2385790.1"/>
    </source>
</evidence>
<dbReference type="InterPro" id="IPR002575">
    <property type="entry name" value="Aminoglycoside_PTrfase"/>
</dbReference>
<dbReference type="Gene3D" id="3.90.1200.10">
    <property type="match status" value="1"/>
</dbReference>
<keyword evidence="3" id="KW-1185">Reference proteome</keyword>
<protein>
    <recommendedName>
        <fullName evidence="1">Aminoglycoside phosphotransferase domain-containing protein</fullName>
    </recommendedName>
</protein>